<feature type="signal peptide" evidence="1">
    <location>
        <begin position="1"/>
        <end position="25"/>
    </location>
</feature>
<protein>
    <recommendedName>
        <fullName evidence="4">Mite allergen Lep d 7</fullName>
    </recommendedName>
</protein>
<dbReference type="Gene3D" id="3.15.10.50">
    <property type="match status" value="1"/>
</dbReference>
<keyword evidence="1" id="KW-0732">Signal</keyword>
<organism evidence="2 3">
    <name type="scientific">Stegodyphus mimosarum</name>
    <name type="common">African social velvet spider</name>
    <dbReference type="NCBI Taxonomy" id="407821"/>
    <lineage>
        <taxon>Eukaryota</taxon>
        <taxon>Metazoa</taxon>
        <taxon>Ecdysozoa</taxon>
        <taxon>Arthropoda</taxon>
        <taxon>Chelicerata</taxon>
        <taxon>Arachnida</taxon>
        <taxon>Araneae</taxon>
        <taxon>Araneomorphae</taxon>
        <taxon>Entelegynae</taxon>
        <taxon>Eresoidea</taxon>
        <taxon>Eresidae</taxon>
        <taxon>Stegodyphus</taxon>
    </lineage>
</organism>
<keyword evidence="3" id="KW-1185">Reference proteome</keyword>
<feature type="chain" id="PRO_5001830385" description="Mite allergen Lep d 7" evidence="1">
    <location>
        <begin position="26"/>
        <end position="177"/>
    </location>
</feature>
<gene>
    <name evidence="2" type="ORF">X975_18969</name>
</gene>
<name>A0A087UCB1_STEMI</name>
<evidence type="ECO:0008006" key="4">
    <source>
        <dbReference type="Google" id="ProtNLM"/>
    </source>
</evidence>
<feature type="non-terminal residue" evidence="2">
    <location>
        <position position="177"/>
    </location>
</feature>
<accession>A0A087UCB1</accession>
<evidence type="ECO:0000313" key="3">
    <source>
        <dbReference type="Proteomes" id="UP000054359"/>
    </source>
</evidence>
<reference evidence="2 3" key="1">
    <citation type="submission" date="2013-11" db="EMBL/GenBank/DDBJ databases">
        <title>Genome sequencing of Stegodyphus mimosarum.</title>
        <authorList>
            <person name="Bechsgaard J."/>
        </authorList>
    </citation>
    <scope>NUCLEOTIDE SEQUENCE [LARGE SCALE GENOMIC DNA]</scope>
</reference>
<dbReference type="InterPro" id="IPR038602">
    <property type="entry name" value="Mite_allergen_7_sf"/>
</dbReference>
<dbReference type="EMBL" id="KK119179">
    <property type="protein sequence ID" value="KFM75000.1"/>
    <property type="molecule type" value="Genomic_DNA"/>
</dbReference>
<dbReference type="OMA" id="SAECLFM"/>
<dbReference type="AlphaFoldDB" id="A0A087UCB1"/>
<evidence type="ECO:0000256" key="1">
    <source>
        <dbReference type="SAM" id="SignalP"/>
    </source>
</evidence>
<evidence type="ECO:0000313" key="2">
    <source>
        <dbReference type="EMBL" id="KFM75000.1"/>
    </source>
</evidence>
<sequence length="177" mass="20110">MKRFQMEVGCFLLITSGLFYNHAYAEDDPVRKVNNYVDEILSKLVNESMKSQSLGIPDVYKEDFRLSYGKLTGFTNLYRHGDCKLKMENNISRAIVEIDVKDVAVEVTYEKKLFVWLKGNAIVSVEDVIAKMDISSKDGKALLESFEIIRFGNYKIKEIVGPGSILNKVLNSIINNV</sequence>
<dbReference type="InterPro" id="IPR020234">
    <property type="entry name" value="Mite_allergen_group-7"/>
</dbReference>
<dbReference type="Pfam" id="PF16984">
    <property type="entry name" value="Grp7_allergen"/>
    <property type="match status" value="1"/>
</dbReference>
<dbReference type="Proteomes" id="UP000054359">
    <property type="component" value="Unassembled WGS sequence"/>
</dbReference>
<proteinExistence type="predicted"/>